<dbReference type="Pfam" id="PF00400">
    <property type="entry name" value="WD40"/>
    <property type="match status" value="3"/>
</dbReference>
<keyword evidence="2" id="KW-0677">Repeat</keyword>
<dbReference type="InterPro" id="IPR036322">
    <property type="entry name" value="WD40_repeat_dom_sf"/>
</dbReference>
<dbReference type="SUPFAM" id="SSF50978">
    <property type="entry name" value="WD40 repeat-like"/>
    <property type="match status" value="1"/>
</dbReference>
<feature type="region of interest" description="Disordered" evidence="3">
    <location>
        <begin position="664"/>
        <end position="708"/>
    </location>
</feature>
<dbReference type="InterPro" id="IPR011047">
    <property type="entry name" value="Quinoprotein_ADH-like_sf"/>
</dbReference>
<gene>
    <name evidence="4" type="ORF">TrCOL_g10618</name>
</gene>
<organism evidence="4 5">
    <name type="scientific">Triparma columacea</name>
    <dbReference type="NCBI Taxonomy" id="722753"/>
    <lineage>
        <taxon>Eukaryota</taxon>
        <taxon>Sar</taxon>
        <taxon>Stramenopiles</taxon>
        <taxon>Ochrophyta</taxon>
        <taxon>Bolidophyceae</taxon>
        <taxon>Parmales</taxon>
        <taxon>Triparmaceae</taxon>
        <taxon>Triparma</taxon>
    </lineage>
</organism>
<reference evidence="5" key="1">
    <citation type="journal article" date="2023" name="Commun. Biol.">
        <title>Genome analysis of Parmales, the sister group of diatoms, reveals the evolutionary specialization of diatoms from phago-mixotrophs to photoautotrophs.</title>
        <authorList>
            <person name="Ban H."/>
            <person name="Sato S."/>
            <person name="Yoshikawa S."/>
            <person name="Yamada K."/>
            <person name="Nakamura Y."/>
            <person name="Ichinomiya M."/>
            <person name="Sato N."/>
            <person name="Blanc-Mathieu R."/>
            <person name="Endo H."/>
            <person name="Kuwata A."/>
            <person name="Ogata H."/>
        </authorList>
    </citation>
    <scope>NUCLEOTIDE SEQUENCE [LARGE SCALE GENOMIC DNA]</scope>
</reference>
<dbReference type="Gene3D" id="2.130.10.10">
    <property type="entry name" value="YVTN repeat-like/Quinoprotein amine dehydrogenase"/>
    <property type="match status" value="4"/>
</dbReference>
<sequence>MSSESRPLETSTKDVLDMLKAIQTLASTSHDKMLIMYKRKQESKRAAAPRTGRGGGQRTPVNAPAFTPDFVPPPTSSNVTVKLNLEDVIPPKLYKARDNSTFKDRISGLVGRLHIRLSQYAARATKKLGKSRLSSSRSDFNKKLSEEKLLSCFARFSYETSEYDEQLHVLERKLSKKASARNYNLTTKERKTLAALKSKELTGQKLALKFACKPPMRGSLTLSSEGYRAALSLLMPALNQLLTKEDAFILQSLTKGNAVLLTHLLMVGDEIYLPSKLNPGQMKKIKCWGGGRKEMGLLKLRSAGFEKQLKFDEIPEKITYGYSKSVIAPPEQFDVKEIAKSFKGPKASLQRKLVCGFRGDWICKNLYHIDGDDDCLDGYVAYAVAAVVVVQALGDSASQTHFALHDDDVTCLTVEKGGAVRRAASGQVQSTGGESCCVYVWTLQSKKLLYKCGLGFFQRQVQAVSFGGEREKGGQSKYLVAVGGDNNQTMGVFDLKAAAVLLAEREDDNTINAPILAFFGMDKLPGALPTVYSLQWVGNGGNFVSLSQGKSLKFWEMVEGGQNDAGTPNTITQKKKGIAPRNVKELTCMSFSGFDCKWLVVGTDSALFLVYSREGGELVQEVKMEQGCRGVWSIDMKEVEGGAFNVWCGCGDASVRMVKLVSGKGAGAPPKKAGGAEKENSEPKDAAPKPPPAGTVPPAPPSSGAKNVFSCSSEPTMTYVLPPTFVSPIIPSGGRSSFTSKKHQHHIEWDRVRHLSVIGPNQVLAGRQGGTMFHSKCTQGSTSWITLPIAGGHADAVNDVAAYPLWGDAHSDGVCLAYATGGKDGLVCAWKEGEDNKGRPLPKIRVSMGHGVCGVAFSRGGNLMAVGCEGGYVKIFGVRAWAGRAARGKVSPAGGKRGGKEGRVSPVGSNGGTSPASGKASPVGGNGGTSPASGRASPVGGSVSPSSVRAPPSTSSGGVNNSPVPPPTFLAEHKTFHEDVSCVKFSPTGEFLAAGSHDNFIDIFNVLKAGMRPIKRLRGHTSYITGMDWSFDGQCLQSTCGAGEILHF</sequence>
<feature type="region of interest" description="Disordered" evidence="3">
    <location>
        <begin position="887"/>
        <end position="967"/>
    </location>
</feature>
<dbReference type="SMART" id="SM00320">
    <property type="entry name" value="WD40"/>
    <property type="match status" value="7"/>
</dbReference>
<feature type="region of interest" description="Disordered" evidence="3">
    <location>
        <begin position="40"/>
        <end position="73"/>
    </location>
</feature>
<protein>
    <submittedName>
        <fullName evidence="4">Uncharacterized protein</fullName>
    </submittedName>
</protein>
<dbReference type="InterPro" id="IPR001680">
    <property type="entry name" value="WD40_rpt"/>
</dbReference>
<evidence type="ECO:0000256" key="1">
    <source>
        <dbReference type="ARBA" id="ARBA00022574"/>
    </source>
</evidence>
<dbReference type="EMBL" id="BRYA01000238">
    <property type="protein sequence ID" value="GMI45146.1"/>
    <property type="molecule type" value="Genomic_DNA"/>
</dbReference>
<evidence type="ECO:0000313" key="4">
    <source>
        <dbReference type="EMBL" id="GMI45146.1"/>
    </source>
</evidence>
<dbReference type="Proteomes" id="UP001165065">
    <property type="component" value="Unassembled WGS sequence"/>
</dbReference>
<evidence type="ECO:0000256" key="2">
    <source>
        <dbReference type="ARBA" id="ARBA00022737"/>
    </source>
</evidence>
<feature type="compositionally biased region" description="Pro residues" evidence="3">
    <location>
        <begin position="688"/>
        <end position="701"/>
    </location>
</feature>
<feature type="compositionally biased region" description="Basic and acidic residues" evidence="3">
    <location>
        <begin position="674"/>
        <end position="687"/>
    </location>
</feature>
<keyword evidence="1" id="KW-0853">WD repeat</keyword>
<feature type="compositionally biased region" description="Low complexity" evidence="3">
    <location>
        <begin position="930"/>
        <end position="956"/>
    </location>
</feature>
<dbReference type="OrthoDB" id="206783at2759"/>
<evidence type="ECO:0000256" key="3">
    <source>
        <dbReference type="SAM" id="MobiDB-lite"/>
    </source>
</evidence>
<proteinExistence type="predicted"/>
<name>A0A9W7LCX9_9STRA</name>
<dbReference type="InterPro" id="IPR050630">
    <property type="entry name" value="WD_repeat_EMAP"/>
</dbReference>
<comment type="caution">
    <text evidence="4">The sequence shown here is derived from an EMBL/GenBank/DDBJ whole genome shotgun (WGS) entry which is preliminary data.</text>
</comment>
<dbReference type="PANTHER" id="PTHR13720">
    <property type="entry name" value="WD-40 REPEAT PROTEIN"/>
    <property type="match status" value="1"/>
</dbReference>
<dbReference type="InterPro" id="IPR015943">
    <property type="entry name" value="WD40/YVTN_repeat-like_dom_sf"/>
</dbReference>
<keyword evidence="5" id="KW-1185">Reference proteome</keyword>
<dbReference type="SUPFAM" id="SSF50998">
    <property type="entry name" value="Quinoprotein alcohol dehydrogenase-like"/>
    <property type="match status" value="1"/>
</dbReference>
<dbReference type="AlphaFoldDB" id="A0A9W7LCX9"/>
<accession>A0A9W7LCX9</accession>
<dbReference type="PANTHER" id="PTHR13720:SF33">
    <property type="entry name" value="HELP DOMAIN-CONTAINING PROTEIN"/>
    <property type="match status" value="1"/>
</dbReference>
<evidence type="ECO:0000313" key="5">
    <source>
        <dbReference type="Proteomes" id="UP001165065"/>
    </source>
</evidence>